<feature type="domain" description="Multidrug resistance protein MdtA-like barrel-sandwich hybrid" evidence="3">
    <location>
        <begin position="72"/>
        <end position="202"/>
    </location>
</feature>
<gene>
    <name evidence="6" type="ORF">FKX85_08295</name>
</gene>
<evidence type="ECO:0000259" key="5">
    <source>
        <dbReference type="Pfam" id="PF25975"/>
    </source>
</evidence>
<keyword evidence="2" id="KW-0732">Signal</keyword>
<protein>
    <submittedName>
        <fullName evidence="6">Efflux RND transporter periplasmic adaptor subunit</fullName>
    </submittedName>
</protein>
<dbReference type="InterPro" id="IPR058625">
    <property type="entry name" value="MdtA-like_BSH"/>
</dbReference>
<dbReference type="AlphaFoldDB" id="A0A514CGU1"/>
<dbReference type="Pfam" id="PF25975">
    <property type="entry name" value="CzcB_C"/>
    <property type="match status" value="1"/>
</dbReference>
<evidence type="ECO:0000313" key="6">
    <source>
        <dbReference type="EMBL" id="QDH79037.1"/>
    </source>
</evidence>
<dbReference type="PANTHER" id="PTHR30469:SF15">
    <property type="entry name" value="HLYD FAMILY OF SECRETION PROTEINS"/>
    <property type="match status" value="1"/>
</dbReference>
<dbReference type="RefSeq" id="WP_141614289.1">
    <property type="nucleotide sequence ID" value="NZ_CP041253.1"/>
</dbReference>
<dbReference type="InterPro" id="IPR058649">
    <property type="entry name" value="CzcB_C"/>
</dbReference>
<dbReference type="EMBL" id="CP041253">
    <property type="protein sequence ID" value="QDH79037.1"/>
    <property type="molecule type" value="Genomic_DNA"/>
</dbReference>
<dbReference type="KEGG" id="echi:FKX85_08295"/>
<dbReference type="InterPro" id="IPR058792">
    <property type="entry name" value="Beta-barrel_RND_2"/>
</dbReference>
<dbReference type="Pfam" id="PF25917">
    <property type="entry name" value="BSH_RND"/>
    <property type="match status" value="1"/>
</dbReference>
<proteinExistence type="inferred from homology"/>
<feature type="domain" description="CusB-like beta-barrel" evidence="4">
    <location>
        <begin position="210"/>
        <end position="281"/>
    </location>
</feature>
<evidence type="ECO:0000256" key="1">
    <source>
        <dbReference type="ARBA" id="ARBA00009477"/>
    </source>
</evidence>
<feature type="domain" description="CzcB-like C-terminal circularly permuted SH3-like" evidence="5">
    <location>
        <begin position="287"/>
        <end position="342"/>
    </location>
</feature>
<organism evidence="6 7">
    <name type="scientific">Echinicola soli</name>
    <dbReference type="NCBI Taxonomy" id="2591634"/>
    <lineage>
        <taxon>Bacteria</taxon>
        <taxon>Pseudomonadati</taxon>
        <taxon>Bacteroidota</taxon>
        <taxon>Cytophagia</taxon>
        <taxon>Cytophagales</taxon>
        <taxon>Cyclobacteriaceae</taxon>
        <taxon>Echinicola</taxon>
    </lineage>
</organism>
<accession>A0A514CGU1</accession>
<comment type="similarity">
    <text evidence="1">Belongs to the membrane fusion protein (MFP) (TC 8.A.1) family.</text>
</comment>
<evidence type="ECO:0000313" key="7">
    <source>
        <dbReference type="Proteomes" id="UP000316614"/>
    </source>
</evidence>
<dbReference type="OrthoDB" id="1522646at2"/>
<feature type="signal peptide" evidence="2">
    <location>
        <begin position="1"/>
        <end position="19"/>
    </location>
</feature>
<dbReference type="GO" id="GO:1990281">
    <property type="term" value="C:efflux pump complex"/>
    <property type="evidence" value="ECO:0007669"/>
    <property type="project" value="TreeGrafter"/>
</dbReference>
<evidence type="ECO:0000259" key="3">
    <source>
        <dbReference type="Pfam" id="PF25917"/>
    </source>
</evidence>
<evidence type="ECO:0000259" key="4">
    <source>
        <dbReference type="Pfam" id="PF25954"/>
    </source>
</evidence>
<dbReference type="InterPro" id="IPR006143">
    <property type="entry name" value="RND_pump_MFP"/>
</dbReference>
<dbReference type="GO" id="GO:0015562">
    <property type="term" value="F:efflux transmembrane transporter activity"/>
    <property type="evidence" value="ECO:0007669"/>
    <property type="project" value="TreeGrafter"/>
</dbReference>
<dbReference type="SUPFAM" id="SSF111369">
    <property type="entry name" value="HlyD-like secretion proteins"/>
    <property type="match status" value="1"/>
</dbReference>
<keyword evidence="7" id="KW-1185">Reference proteome</keyword>
<dbReference type="NCBIfam" id="TIGR01730">
    <property type="entry name" value="RND_mfp"/>
    <property type="match status" value="1"/>
</dbReference>
<dbReference type="Gene3D" id="2.40.420.20">
    <property type="match status" value="1"/>
</dbReference>
<dbReference type="Gene3D" id="2.40.30.170">
    <property type="match status" value="1"/>
</dbReference>
<evidence type="ECO:0000256" key="2">
    <source>
        <dbReference type="SAM" id="SignalP"/>
    </source>
</evidence>
<dbReference type="Proteomes" id="UP000316614">
    <property type="component" value="Chromosome"/>
</dbReference>
<sequence length="359" mass="39194">MNANRLFLLLILVFPFFYSCENSTEQQEEVPLESMRNEVSATKVTVAKAEKRSFDYLINASGKVEAGRQVMVVIERQGYLKELNIREGQYVEAGTVIARLDNTDNVFRKEKALVQLKNAQASYNSEKLGFGSILEGEDQDQVLQLDEQLKASSGLLSAQIDLKEAELELAKATIKAPISGKVADLQLKPGSLVNAGDELCEVLNTHNLLLSVKVLESDIPFISLGQTAEVYPVSAGTGSLTGKVNSINPKVDENGLVEVGIKLGNSQKLLPGMNARAVIRAPQSDNVVVPKQALVYRSGRPVVFTVNGKEAKWNYVEVGKDNGREIEVLDGIKDGETVITSNNLQLGHQAQIQIAKENE</sequence>
<feature type="chain" id="PRO_5022004425" evidence="2">
    <location>
        <begin position="20"/>
        <end position="359"/>
    </location>
</feature>
<name>A0A514CGU1_9BACT</name>
<dbReference type="Gene3D" id="2.40.50.100">
    <property type="match status" value="2"/>
</dbReference>
<dbReference type="Pfam" id="PF25954">
    <property type="entry name" value="Beta-barrel_RND_2"/>
    <property type="match status" value="1"/>
</dbReference>
<dbReference type="PANTHER" id="PTHR30469">
    <property type="entry name" value="MULTIDRUG RESISTANCE PROTEIN MDTA"/>
    <property type="match status" value="1"/>
</dbReference>
<dbReference type="PROSITE" id="PS51257">
    <property type="entry name" value="PROKAR_LIPOPROTEIN"/>
    <property type="match status" value="1"/>
</dbReference>
<reference evidence="6 7" key="1">
    <citation type="submission" date="2019-06" db="EMBL/GenBank/DDBJ databases">
        <title>Echinicola alkalisoli sp. nov. isolated from saline soil.</title>
        <authorList>
            <person name="Sun J.-Q."/>
            <person name="Xu L."/>
        </authorList>
    </citation>
    <scope>NUCLEOTIDE SEQUENCE [LARGE SCALE GENOMIC DNA]</scope>
    <source>
        <strain evidence="6 7">LN3S3</strain>
    </source>
</reference>